<proteinExistence type="predicted"/>
<keyword evidence="1" id="KW-1133">Transmembrane helix</keyword>
<name>A0ABN5IGR3_9BACE</name>
<gene>
    <name evidence="3" type="ORF">C4H11_02330</name>
</gene>
<sequence>MIKTTDYKVTALFCVIDDFCKQFKSENAGKLLLGEAGVKRRRRKASMSDSEIMTILLYFHFGSFRNFKHYYLFFIKGMLKSFFPDAVSYNRFVELESRVFFPLMFFLNLQVFGRCTGITFVDSTMIPVCHNLRRYANKVFKGIATDDGKGTMGWCHGFKLHLACNDRGEIIAFVLTGANVSDKDPNVFEVLAKRLYGKLFADKDYISKKLFDFLFEDGIQLVTGLRVNMKNKLMPFYDRMMLRKRHIIETINDMLKNTAQLVHSRHRALANFIMNIISALGAYCFFGNKPKALGGYTIENTKQLSLF</sequence>
<keyword evidence="1" id="KW-0812">Transmembrane</keyword>
<evidence type="ECO:0000259" key="2">
    <source>
        <dbReference type="Pfam" id="PF13612"/>
    </source>
</evidence>
<dbReference type="InterPro" id="IPR025668">
    <property type="entry name" value="Tnp_DDE_dom"/>
</dbReference>
<keyword evidence="1" id="KW-0472">Membrane</keyword>
<accession>A0ABN5IGR3</accession>
<evidence type="ECO:0000256" key="1">
    <source>
        <dbReference type="SAM" id="Phobius"/>
    </source>
</evidence>
<feature type="domain" description="Transposase DDE" evidence="2">
    <location>
        <begin position="113"/>
        <end position="268"/>
    </location>
</feature>
<dbReference type="Proteomes" id="UP000238304">
    <property type="component" value="Chromosome"/>
</dbReference>
<dbReference type="Pfam" id="PF13612">
    <property type="entry name" value="DDE_Tnp_1_3"/>
    <property type="match status" value="1"/>
</dbReference>
<evidence type="ECO:0000313" key="3">
    <source>
        <dbReference type="EMBL" id="AVM51947.1"/>
    </source>
</evidence>
<organism evidence="3 4">
    <name type="scientific">Bacteroides zoogleoformans</name>
    <dbReference type="NCBI Taxonomy" id="28119"/>
    <lineage>
        <taxon>Bacteria</taxon>
        <taxon>Pseudomonadati</taxon>
        <taxon>Bacteroidota</taxon>
        <taxon>Bacteroidia</taxon>
        <taxon>Bacteroidales</taxon>
        <taxon>Bacteroidaceae</taxon>
        <taxon>Bacteroides</taxon>
    </lineage>
</organism>
<keyword evidence="4" id="KW-1185">Reference proteome</keyword>
<reference evidence="3 4" key="1">
    <citation type="submission" date="2018-02" db="EMBL/GenBank/DDBJ databases">
        <authorList>
            <person name="Holder M.E."/>
            <person name="Ajami N.J."/>
            <person name="Petrosino J.F."/>
        </authorList>
    </citation>
    <scope>NUCLEOTIDE SEQUENCE [LARGE SCALE GENOMIC DNA]</scope>
    <source>
        <strain evidence="3 4">ATCC 33285</strain>
    </source>
</reference>
<evidence type="ECO:0000313" key="4">
    <source>
        <dbReference type="Proteomes" id="UP000238304"/>
    </source>
</evidence>
<protein>
    <submittedName>
        <fullName evidence="3">Transposase</fullName>
    </submittedName>
</protein>
<feature type="transmembrane region" description="Helical" evidence="1">
    <location>
        <begin position="268"/>
        <end position="286"/>
    </location>
</feature>
<dbReference type="RefSeq" id="WP_106040329.1">
    <property type="nucleotide sequence ID" value="NZ_CP027231.1"/>
</dbReference>
<dbReference type="NCBIfam" id="NF033520">
    <property type="entry name" value="transpos_IS982"/>
    <property type="match status" value="1"/>
</dbReference>
<dbReference type="EMBL" id="CP027231">
    <property type="protein sequence ID" value="AVM51947.1"/>
    <property type="molecule type" value="Genomic_DNA"/>
</dbReference>